<gene>
    <name evidence="2" type="ORF">CCAND38_470010</name>
</gene>
<dbReference type="AlphaFoldDB" id="A0A0B7I7R0"/>
<feature type="region of interest" description="Disordered" evidence="1">
    <location>
        <begin position="170"/>
        <end position="192"/>
    </location>
</feature>
<feature type="compositionally biased region" description="Polar residues" evidence="1">
    <location>
        <begin position="174"/>
        <end position="186"/>
    </location>
</feature>
<accession>A0A0B7I7R0</accession>
<dbReference type="EMBL" id="CDOI01000159">
    <property type="protein sequence ID" value="CEN47745.1"/>
    <property type="molecule type" value="Genomic_DNA"/>
</dbReference>
<dbReference type="RefSeq" id="WP_042344694.1">
    <property type="nucleotide sequence ID" value="NZ_CDOI01000159.1"/>
</dbReference>
<reference evidence="2 3" key="1">
    <citation type="submission" date="2015-01" db="EMBL/GenBank/DDBJ databases">
        <authorList>
            <person name="Xiang T."/>
            <person name="Song Y."/>
            <person name="Huang L."/>
            <person name="Wang B."/>
            <person name="Wu P."/>
        </authorList>
    </citation>
    <scope>NUCLEOTIDE SEQUENCE [LARGE SCALE GENOMIC DNA]</scope>
    <source>
        <strain evidence="2 3">CcD38</strain>
    </source>
</reference>
<proteinExistence type="predicted"/>
<evidence type="ECO:0000313" key="2">
    <source>
        <dbReference type="EMBL" id="CEN47745.1"/>
    </source>
</evidence>
<sequence length="313" mass="36732">MTVKEFVEILKNPHTINERQAHELDNIVQEYPFFQAARMLQLKLLHTQGDYRYSKALKLASVHVLDRSILYDFIHSTDKNTQIQEFTRQLFERRIEQPQSIVKPSQQEIPLSQPVILPQQPQSMNPPQRQEGFSHVPNFMPQIPKNEKQDENFANPFGKTEDFNPTFVPKQEAKTTSSQEEQNKQTGKPFESIPKWIEQISEENEVLQRDHDKQIENKEDKIAEKFRLIDKFLENNPKIEPSKDYVSNVNLADEVKSDPQQLMTETLAQVYVNQRKFKLAIQAYEILILKNPEKSAYFATQIQKIKNLQQNNL</sequence>
<keyword evidence="3" id="KW-1185">Reference proteome</keyword>
<protein>
    <recommendedName>
        <fullName evidence="4">Tetratricopeptide repeat protein</fullName>
    </recommendedName>
</protein>
<dbReference type="Proteomes" id="UP000045051">
    <property type="component" value="Unassembled WGS sequence"/>
</dbReference>
<evidence type="ECO:0000313" key="3">
    <source>
        <dbReference type="Proteomes" id="UP000045051"/>
    </source>
</evidence>
<evidence type="ECO:0008006" key="4">
    <source>
        <dbReference type="Google" id="ProtNLM"/>
    </source>
</evidence>
<organism evidence="2 3">
    <name type="scientific">Capnocytophaga canis</name>
    <dbReference type="NCBI Taxonomy" id="1848903"/>
    <lineage>
        <taxon>Bacteria</taxon>
        <taxon>Pseudomonadati</taxon>
        <taxon>Bacteroidota</taxon>
        <taxon>Flavobacteriia</taxon>
        <taxon>Flavobacteriales</taxon>
        <taxon>Flavobacteriaceae</taxon>
        <taxon>Capnocytophaga</taxon>
    </lineage>
</organism>
<name>A0A0B7I7R0_9FLAO</name>
<evidence type="ECO:0000256" key="1">
    <source>
        <dbReference type="SAM" id="MobiDB-lite"/>
    </source>
</evidence>